<feature type="region of interest" description="Disordered" evidence="1">
    <location>
        <begin position="1"/>
        <end position="22"/>
    </location>
</feature>
<organism evidence="5 6">
    <name type="scientific">Nocardioides dubius</name>
    <dbReference type="NCBI Taxonomy" id="317019"/>
    <lineage>
        <taxon>Bacteria</taxon>
        <taxon>Bacillati</taxon>
        <taxon>Actinomycetota</taxon>
        <taxon>Actinomycetes</taxon>
        <taxon>Propionibacteriales</taxon>
        <taxon>Nocardioidaceae</taxon>
        <taxon>Nocardioides</taxon>
    </lineage>
</organism>
<proteinExistence type="predicted"/>
<evidence type="ECO:0000256" key="2">
    <source>
        <dbReference type="SAM" id="Phobius"/>
    </source>
</evidence>
<dbReference type="Pfam" id="PF15420">
    <property type="entry name" value="Abhydrolase_9_N"/>
    <property type="match status" value="1"/>
</dbReference>
<feature type="transmembrane region" description="Helical" evidence="2">
    <location>
        <begin position="177"/>
        <end position="196"/>
    </location>
</feature>
<gene>
    <name evidence="5" type="ORF">GCM10009668_25340</name>
</gene>
<feature type="domain" description="Alpha/beta-hydrolase catalytic" evidence="3">
    <location>
        <begin position="273"/>
        <end position="561"/>
    </location>
</feature>
<evidence type="ECO:0000313" key="5">
    <source>
        <dbReference type="EMBL" id="GAA1104912.1"/>
    </source>
</evidence>
<feature type="transmembrane region" description="Helical" evidence="2">
    <location>
        <begin position="135"/>
        <end position="156"/>
    </location>
</feature>
<keyword evidence="6" id="KW-1185">Reference proteome</keyword>
<sequence>MHASTATPAPDEESAPTPSRGRRLATGLQRQLRAPIVASAMALLGAWAALTPSMLPRSSPLQGVVVAVAAWAGYGLGALLGWAVRRSGGRLVGDLRRNCWRALAGGGALGSVLMLWWYYEWENELRDLVGMDHQGAGAIVVTLLVALVLFVLLIAISRAVKAGFAWIARGVGRFVPAPVATLIGVALTAFVGYTLLVDVATSRILSSLDAAAVAVNDEFRADRPAPENPYVSAGPGSQVEWDKLGRQGRVFISNRPSAEEITRFSQRPAVEPVRAYVGIGTDGDIDLREQAVLAADELERLGGFDREVVNVVTGTGRGWVNEDQAQALEYMWNGDTATVSMQYSYLPSPISFLVDRSRAKDAGRLLFDAVFGKWLALPEESRPKLVVSGESLGSFGGEAAFSGEQDMANRIDGALFVGPTNANELWSRFTEERDAGSTEMAPVYGKGEIVRFAGDPTDWEAPSADWTGTRVGYLQHANDPITWWNWSLALHRPDWLEEPTAPGVSPDMRWIPFVTMLQLGADQMMANEVPAGQGHRFGKEPVWAWAAILPPPGWTADDTAALAAAEPREGD</sequence>
<feature type="transmembrane region" description="Helical" evidence="2">
    <location>
        <begin position="62"/>
        <end position="82"/>
    </location>
</feature>
<evidence type="ECO:0000313" key="6">
    <source>
        <dbReference type="Proteomes" id="UP001501581"/>
    </source>
</evidence>
<dbReference type="InterPro" id="IPR027787">
    <property type="entry name" value="Alpha/beta-hydrolase_catalytic"/>
</dbReference>
<evidence type="ECO:0000259" key="4">
    <source>
        <dbReference type="Pfam" id="PF15420"/>
    </source>
</evidence>
<name>A0ABN1TW60_9ACTN</name>
<comment type="caution">
    <text evidence="5">The sequence shown here is derived from an EMBL/GenBank/DDBJ whole genome shotgun (WGS) entry which is preliminary data.</text>
</comment>
<feature type="transmembrane region" description="Helical" evidence="2">
    <location>
        <begin position="102"/>
        <end position="119"/>
    </location>
</feature>
<keyword evidence="2" id="KW-1133">Transmembrane helix</keyword>
<evidence type="ECO:0000259" key="3">
    <source>
        <dbReference type="Pfam" id="PF10081"/>
    </source>
</evidence>
<protein>
    <submittedName>
        <fullName evidence="5">Alpha/beta-hydrolase family protein</fullName>
    </submittedName>
</protein>
<dbReference type="Proteomes" id="UP001501581">
    <property type="component" value="Unassembled WGS sequence"/>
</dbReference>
<feature type="domain" description="Alpha/beta-hydrolase N-terminal" evidence="4">
    <location>
        <begin position="50"/>
        <end position="256"/>
    </location>
</feature>
<keyword evidence="2" id="KW-0472">Membrane</keyword>
<reference evidence="5 6" key="1">
    <citation type="journal article" date="2019" name="Int. J. Syst. Evol. Microbiol.">
        <title>The Global Catalogue of Microorganisms (GCM) 10K type strain sequencing project: providing services to taxonomists for standard genome sequencing and annotation.</title>
        <authorList>
            <consortium name="The Broad Institute Genomics Platform"/>
            <consortium name="The Broad Institute Genome Sequencing Center for Infectious Disease"/>
            <person name="Wu L."/>
            <person name="Ma J."/>
        </authorList>
    </citation>
    <scope>NUCLEOTIDE SEQUENCE [LARGE SCALE GENOMIC DNA]</scope>
    <source>
        <strain evidence="5 6">JCM 13008</strain>
    </source>
</reference>
<dbReference type="EMBL" id="BAAALG010000010">
    <property type="protein sequence ID" value="GAA1104912.1"/>
    <property type="molecule type" value="Genomic_DNA"/>
</dbReference>
<accession>A0ABN1TW60</accession>
<feature type="transmembrane region" description="Helical" evidence="2">
    <location>
        <begin position="32"/>
        <end position="50"/>
    </location>
</feature>
<evidence type="ECO:0000256" key="1">
    <source>
        <dbReference type="SAM" id="MobiDB-lite"/>
    </source>
</evidence>
<dbReference type="InterPro" id="IPR027788">
    <property type="entry name" value="Alpha/beta-hydrolase_N_dom"/>
</dbReference>
<keyword evidence="2" id="KW-0812">Transmembrane</keyword>
<dbReference type="Pfam" id="PF10081">
    <property type="entry name" value="Abhydrolase_9"/>
    <property type="match status" value="1"/>
</dbReference>